<dbReference type="SUPFAM" id="SSF56219">
    <property type="entry name" value="DNase I-like"/>
    <property type="match status" value="1"/>
</dbReference>
<name>A0A6P7H9E1_DIAVI</name>
<sequence length="260" mass="29359">MFDYNIHRKDRSLSTSIISRGGGVLIAVRKTISITVLLASNSVEHLFVKIEVGSNKIIIATAYFPPRSEPEKYWEFTENVEKLSDENPDHKLCILGDFNFPYCNWSKDGMSSVGTPLTGASPSEVESIQILSASCSYHNLYQVNSVKNAHNNLLDLIFMDDGEAKISTAEIVLLPLDIYHPPISFEFKCESCVNNPGLTGDAFYRDFHAMNVLDVTSFLSQFNWDNLFKNKSLDDMISIFYDIIYLTIDLYVPKSLDDII</sequence>
<gene>
    <name evidence="1" type="primary">LOC114349030</name>
</gene>
<dbReference type="GO" id="GO:0031012">
    <property type="term" value="C:extracellular matrix"/>
    <property type="evidence" value="ECO:0007669"/>
    <property type="project" value="TreeGrafter"/>
</dbReference>
<organism evidence="1">
    <name type="scientific">Diabrotica virgifera virgifera</name>
    <name type="common">western corn rootworm</name>
    <dbReference type="NCBI Taxonomy" id="50390"/>
    <lineage>
        <taxon>Eukaryota</taxon>
        <taxon>Metazoa</taxon>
        <taxon>Ecdysozoa</taxon>
        <taxon>Arthropoda</taxon>
        <taxon>Hexapoda</taxon>
        <taxon>Insecta</taxon>
        <taxon>Pterygota</taxon>
        <taxon>Neoptera</taxon>
        <taxon>Endopterygota</taxon>
        <taxon>Coleoptera</taxon>
        <taxon>Polyphaga</taxon>
        <taxon>Cucujiformia</taxon>
        <taxon>Chrysomeloidea</taxon>
        <taxon>Chrysomelidae</taxon>
        <taxon>Galerucinae</taxon>
        <taxon>Diabroticina</taxon>
        <taxon>Diabroticites</taxon>
        <taxon>Diabrotica</taxon>
    </lineage>
</organism>
<reference evidence="1" key="1">
    <citation type="submission" date="2025-08" db="UniProtKB">
        <authorList>
            <consortium name="RefSeq"/>
        </authorList>
    </citation>
    <scope>IDENTIFICATION</scope>
    <source>
        <tissue evidence="1">Whole insect</tissue>
    </source>
</reference>
<accession>A0A6P7H9E1</accession>
<dbReference type="InterPro" id="IPR036691">
    <property type="entry name" value="Endo/exonu/phosph_ase_sf"/>
</dbReference>
<feature type="non-terminal residue" evidence="1">
    <location>
        <position position="260"/>
    </location>
</feature>
<dbReference type="PANTHER" id="PTHR33395">
    <property type="entry name" value="TRANSCRIPTASE, PUTATIVE-RELATED-RELATED"/>
    <property type="match status" value="1"/>
</dbReference>
<dbReference type="GO" id="GO:0061343">
    <property type="term" value="P:cell adhesion involved in heart morphogenesis"/>
    <property type="evidence" value="ECO:0007669"/>
    <property type="project" value="TreeGrafter"/>
</dbReference>
<evidence type="ECO:0000313" key="1">
    <source>
        <dbReference type="RefSeq" id="XP_028155262.1"/>
    </source>
</evidence>
<dbReference type="GO" id="GO:0007508">
    <property type="term" value="P:larval heart development"/>
    <property type="evidence" value="ECO:0007669"/>
    <property type="project" value="TreeGrafter"/>
</dbReference>
<dbReference type="Gene3D" id="3.60.10.10">
    <property type="entry name" value="Endonuclease/exonuclease/phosphatase"/>
    <property type="match status" value="1"/>
</dbReference>
<dbReference type="RefSeq" id="XP_028155262.1">
    <property type="nucleotide sequence ID" value="XM_028299461.1"/>
</dbReference>
<protein>
    <submittedName>
        <fullName evidence="1">Uncharacterized protein LOC114349030</fullName>
    </submittedName>
</protein>
<dbReference type="PANTHER" id="PTHR33395:SF22">
    <property type="entry name" value="REVERSE TRANSCRIPTASE DOMAIN-CONTAINING PROTEIN"/>
    <property type="match status" value="1"/>
</dbReference>
<dbReference type="InParanoid" id="A0A6P7H9E1"/>
<dbReference type="AlphaFoldDB" id="A0A6P7H9E1"/>
<proteinExistence type="predicted"/>